<protein>
    <recommendedName>
        <fullName evidence="3">Outer membrane beta-barrel protein</fullName>
    </recommendedName>
</protein>
<dbReference type="RefSeq" id="WP_182413070.1">
    <property type="nucleotide sequence ID" value="NZ_CP055153.1"/>
</dbReference>
<accession>A0A7L7LCQ6</accession>
<proteinExistence type="predicted"/>
<evidence type="ECO:0000313" key="2">
    <source>
        <dbReference type="Proteomes" id="UP000514509"/>
    </source>
</evidence>
<dbReference type="KEGG" id="add:HUW48_22510"/>
<sequence length="215" mass="23530">MKQLAIITTILFLAVGTVKSQQRSPAAIGLYASFGLREVNATNFFINTVENPSSAYTIGAGYSWRKNRLLIGTEFHFANKHQENSTTITHHAGFNSAFLAGYKLGQLKEWSFYPILGVGVTQNKLLFSSKSNEVTPLGQSSIYAQHAMILSPALSVEKINAKGMLMGFSIGYSAAINGKQGWEQEGSSYKTPFHNQPGGFFIQVKTGGLIRLEKK</sequence>
<dbReference type="AlphaFoldDB" id="A0A7L7LCQ6"/>
<gene>
    <name evidence="1" type="ORF">HUW48_22510</name>
</gene>
<dbReference type="EMBL" id="CP055153">
    <property type="protein sequence ID" value="QMU30626.1"/>
    <property type="molecule type" value="Genomic_DNA"/>
</dbReference>
<name>A0A7L7LCQ6_9BACT</name>
<evidence type="ECO:0008006" key="3">
    <source>
        <dbReference type="Google" id="ProtNLM"/>
    </source>
</evidence>
<dbReference type="Proteomes" id="UP000514509">
    <property type="component" value="Chromosome"/>
</dbReference>
<organism evidence="1 2">
    <name type="scientific">Adhaeribacter radiodurans</name>
    <dbReference type="NCBI Taxonomy" id="2745197"/>
    <lineage>
        <taxon>Bacteria</taxon>
        <taxon>Pseudomonadati</taxon>
        <taxon>Bacteroidota</taxon>
        <taxon>Cytophagia</taxon>
        <taxon>Cytophagales</taxon>
        <taxon>Hymenobacteraceae</taxon>
        <taxon>Adhaeribacter</taxon>
    </lineage>
</organism>
<keyword evidence="2" id="KW-1185">Reference proteome</keyword>
<reference evidence="1 2" key="1">
    <citation type="submission" date="2020-08" db="EMBL/GenBank/DDBJ databases">
        <title>Adhaeribacter dokdonensis sp. nov., isolated from the rhizosphere of Elymus tsukushiensis, a plant native to the Dokdo Islands, Republic of Korea.</title>
        <authorList>
            <person name="Ghim S.Y."/>
        </authorList>
    </citation>
    <scope>NUCLEOTIDE SEQUENCE [LARGE SCALE GENOMIC DNA]</scope>
    <source>
        <strain evidence="1 2">KUDC8001</strain>
    </source>
</reference>
<evidence type="ECO:0000313" key="1">
    <source>
        <dbReference type="EMBL" id="QMU30626.1"/>
    </source>
</evidence>